<keyword evidence="4" id="KW-0812">Transmembrane</keyword>
<keyword evidence="6" id="KW-1185">Reference proteome</keyword>
<evidence type="ECO:0000256" key="2">
    <source>
        <dbReference type="ARBA" id="ARBA00022676"/>
    </source>
</evidence>
<keyword evidence="3" id="KW-0808">Transferase</keyword>
<keyword evidence="4" id="KW-0472">Membrane</keyword>
<dbReference type="InParanoid" id="A0A2K1R1D9"/>
<dbReference type="OrthoDB" id="3763672at2759"/>
<proteinExistence type="inferred from homology"/>
<comment type="similarity">
    <text evidence="1">Belongs to the glycosyltransferase 34 family.</text>
</comment>
<evidence type="ECO:0000256" key="3">
    <source>
        <dbReference type="ARBA" id="ARBA00022679"/>
    </source>
</evidence>
<keyword evidence="4" id="KW-1133">Transmembrane helix</keyword>
<evidence type="ECO:0000256" key="4">
    <source>
        <dbReference type="SAM" id="Phobius"/>
    </source>
</evidence>
<evidence type="ECO:0000313" key="6">
    <source>
        <dbReference type="Proteomes" id="UP000243797"/>
    </source>
</evidence>
<dbReference type="GO" id="GO:0006487">
    <property type="term" value="P:protein N-linked glycosylation"/>
    <property type="evidence" value="ECO:0007669"/>
    <property type="project" value="TreeGrafter"/>
</dbReference>
<evidence type="ECO:0000313" key="5">
    <source>
        <dbReference type="EMBL" id="PNS21109.1"/>
    </source>
</evidence>
<dbReference type="InterPro" id="IPR008630">
    <property type="entry name" value="Glyco_trans_34"/>
</dbReference>
<evidence type="ECO:0000256" key="1">
    <source>
        <dbReference type="ARBA" id="ARBA00005664"/>
    </source>
</evidence>
<dbReference type="GO" id="GO:0000139">
    <property type="term" value="C:Golgi membrane"/>
    <property type="evidence" value="ECO:0007669"/>
    <property type="project" value="TreeGrafter"/>
</dbReference>
<dbReference type="Proteomes" id="UP000243797">
    <property type="component" value="Unassembled WGS sequence"/>
</dbReference>
<dbReference type="Gene3D" id="3.90.550.10">
    <property type="entry name" value="Spore Coat Polysaccharide Biosynthesis Protein SpsA, Chain A"/>
    <property type="match status" value="1"/>
</dbReference>
<dbReference type="EMBL" id="NKHZ01000012">
    <property type="protein sequence ID" value="PNS21109.1"/>
    <property type="molecule type" value="Genomic_DNA"/>
</dbReference>
<dbReference type="GO" id="GO:0016757">
    <property type="term" value="F:glycosyltransferase activity"/>
    <property type="evidence" value="ECO:0007669"/>
    <property type="project" value="UniProtKB-KW"/>
</dbReference>
<feature type="transmembrane region" description="Helical" evidence="4">
    <location>
        <begin position="72"/>
        <end position="95"/>
    </location>
</feature>
<dbReference type="PANTHER" id="PTHR31306">
    <property type="entry name" value="ALPHA-1,6-MANNOSYLTRANSFERASE MNN11-RELATED"/>
    <property type="match status" value="1"/>
</dbReference>
<dbReference type="InterPro" id="IPR029044">
    <property type="entry name" value="Nucleotide-diphossugar_trans"/>
</dbReference>
<reference evidence="5 6" key="1">
    <citation type="submission" date="2017-06" db="EMBL/GenBank/DDBJ databases">
        <title>Draft genome sequence of a variant of Elsinoe murrayae.</title>
        <authorList>
            <person name="Cheng Q."/>
        </authorList>
    </citation>
    <scope>NUCLEOTIDE SEQUENCE [LARGE SCALE GENOMIC DNA]</scope>
    <source>
        <strain evidence="5 6">CQ-2017a</strain>
    </source>
</reference>
<dbReference type="PANTHER" id="PTHR31306:SF3">
    <property type="entry name" value="NUCLEOTIDE-DIPHOSPHO-SUGAR TRANSFERASE DOMAIN-CONTAINING PROTEIN"/>
    <property type="match status" value="1"/>
</dbReference>
<comment type="caution">
    <text evidence="5">The sequence shown here is derived from an EMBL/GenBank/DDBJ whole genome shotgun (WGS) entry which is preliminary data.</text>
</comment>
<evidence type="ECO:0008006" key="7">
    <source>
        <dbReference type="Google" id="ProtNLM"/>
    </source>
</evidence>
<gene>
    <name evidence="5" type="ORF">CAC42_3447</name>
</gene>
<organism evidence="5 6">
    <name type="scientific">Sphaceloma murrayae</name>
    <dbReference type="NCBI Taxonomy" id="2082308"/>
    <lineage>
        <taxon>Eukaryota</taxon>
        <taxon>Fungi</taxon>
        <taxon>Dikarya</taxon>
        <taxon>Ascomycota</taxon>
        <taxon>Pezizomycotina</taxon>
        <taxon>Dothideomycetes</taxon>
        <taxon>Dothideomycetidae</taxon>
        <taxon>Myriangiales</taxon>
        <taxon>Elsinoaceae</taxon>
        <taxon>Sphaceloma</taxon>
    </lineage>
</organism>
<accession>A0A2K1R1D9</accession>
<sequence>MRQNYEHINADIDLPLASHADSNMSSRNSRSFEHEWQEKKSLWTQVLDHTTMNTLESRVDSIWQRTSFSIKLMLLVPILFSAMLSPVLLISRMYATPTIPTSLSIPTILSQLPWNPSAMPQLPLFRKIKSDGKIESPLFPEQLGSKVLILDVDNRPWTIGDPANMSQISYGRMNHYLYAKMHGYDYKLLRAADPPSDTYKTWPKITGIYDMLHSDYDFIVFVDYDIVFSHLKLPVEWFLDHWNVTKDIALVLSAAPTNTAPDDDVRWDKFHKRLSVNTGFMIVQNGQLAKDIFKDWKECTSEVKFPGCSKWKKTKLHEQNAYADYVRYAYPDTDREVPCEEIMGSNLHPGPCQGMLVKHMYKNFKNMVKPAVEQSIMDMMVPGLVEEMLAEGMGRDV</sequence>
<name>A0A2K1R1D9_9PEZI</name>
<dbReference type="AlphaFoldDB" id="A0A2K1R1D9"/>
<keyword evidence="2" id="KW-0328">Glycosyltransferase</keyword>
<protein>
    <recommendedName>
        <fullName evidence="7">Nucleotide-diphospho-sugar transferase domain-containing protein</fullName>
    </recommendedName>
</protein>